<evidence type="ECO:0000313" key="2">
    <source>
        <dbReference type="EMBL" id="CAD7700665.1"/>
    </source>
</evidence>
<dbReference type="EMBL" id="CAJHUC010001318">
    <property type="protein sequence ID" value="CAD7700665.1"/>
    <property type="molecule type" value="Genomic_DNA"/>
</dbReference>
<protein>
    <submittedName>
        <fullName evidence="2">Uncharacterized protein</fullName>
    </submittedName>
</protein>
<sequence>MASADGPDGALDEMLDDALRDLEADAAPQPPPAPEDGGPSAAKTSRQSAGTSTSGEPSGLTFDPMKRPRPKRAAPRGAGGARGEKLEDAREVYAGLMSLVQGMDTRRYWKVDGVGGVSMRLRLWEHGEHCQGGDDLGGRRAARLLCWLR</sequence>
<dbReference type="AlphaFoldDB" id="A0A8S1J0I2"/>
<gene>
    <name evidence="2" type="ORF">OSTQU699_LOCUS6024</name>
</gene>
<accession>A0A8S1J0I2</accession>
<evidence type="ECO:0000313" key="3">
    <source>
        <dbReference type="Proteomes" id="UP000708148"/>
    </source>
</evidence>
<proteinExistence type="predicted"/>
<reference evidence="2" key="1">
    <citation type="submission" date="2020-12" db="EMBL/GenBank/DDBJ databases">
        <authorList>
            <person name="Iha C."/>
        </authorList>
    </citation>
    <scope>NUCLEOTIDE SEQUENCE</scope>
</reference>
<dbReference type="Proteomes" id="UP000708148">
    <property type="component" value="Unassembled WGS sequence"/>
</dbReference>
<feature type="region of interest" description="Disordered" evidence="1">
    <location>
        <begin position="1"/>
        <end position="87"/>
    </location>
</feature>
<keyword evidence="3" id="KW-1185">Reference proteome</keyword>
<organism evidence="2 3">
    <name type="scientific">Ostreobium quekettii</name>
    <dbReference type="NCBI Taxonomy" id="121088"/>
    <lineage>
        <taxon>Eukaryota</taxon>
        <taxon>Viridiplantae</taxon>
        <taxon>Chlorophyta</taxon>
        <taxon>core chlorophytes</taxon>
        <taxon>Ulvophyceae</taxon>
        <taxon>TCBD clade</taxon>
        <taxon>Bryopsidales</taxon>
        <taxon>Ostreobineae</taxon>
        <taxon>Ostreobiaceae</taxon>
        <taxon>Ostreobium</taxon>
    </lineage>
</organism>
<feature type="compositionally biased region" description="Polar residues" evidence="1">
    <location>
        <begin position="43"/>
        <end position="56"/>
    </location>
</feature>
<evidence type="ECO:0000256" key="1">
    <source>
        <dbReference type="SAM" id="MobiDB-lite"/>
    </source>
</evidence>
<name>A0A8S1J0I2_9CHLO</name>
<comment type="caution">
    <text evidence="2">The sequence shown here is derived from an EMBL/GenBank/DDBJ whole genome shotgun (WGS) entry which is preliminary data.</text>
</comment>